<dbReference type="Gramene" id="OE9A028587T1">
    <property type="protein sequence ID" value="OE9A028587C1"/>
    <property type="gene ID" value="OE9A028587"/>
</dbReference>
<name>A0A8S0TFJ9_OLEEU</name>
<dbReference type="AlphaFoldDB" id="A0A8S0TFJ9"/>
<accession>A0A8S0TFJ9</accession>
<comment type="caution">
    <text evidence="1">The sequence shown here is derived from an EMBL/GenBank/DDBJ whole genome shotgun (WGS) entry which is preliminary data.</text>
</comment>
<proteinExistence type="predicted"/>
<organism evidence="1 2">
    <name type="scientific">Olea europaea subsp. europaea</name>
    <dbReference type="NCBI Taxonomy" id="158383"/>
    <lineage>
        <taxon>Eukaryota</taxon>
        <taxon>Viridiplantae</taxon>
        <taxon>Streptophyta</taxon>
        <taxon>Embryophyta</taxon>
        <taxon>Tracheophyta</taxon>
        <taxon>Spermatophyta</taxon>
        <taxon>Magnoliopsida</taxon>
        <taxon>eudicotyledons</taxon>
        <taxon>Gunneridae</taxon>
        <taxon>Pentapetalae</taxon>
        <taxon>asterids</taxon>
        <taxon>lamiids</taxon>
        <taxon>Lamiales</taxon>
        <taxon>Oleaceae</taxon>
        <taxon>Oleeae</taxon>
        <taxon>Olea</taxon>
    </lineage>
</organism>
<reference evidence="1 2" key="1">
    <citation type="submission" date="2019-12" db="EMBL/GenBank/DDBJ databases">
        <authorList>
            <person name="Alioto T."/>
            <person name="Alioto T."/>
            <person name="Gomez Garrido J."/>
        </authorList>
    </citation>
    <scope>NUCLEOTIDE SEQUENCE [LARGE SCALE GENOMIC DNA]</scope>
</reference>
<evidence type="ECO:0000313" key="1">
    <source>
        <dbReference type="EMBL" id="CAA3004065.1"/>
    </source>
</evidence>
<dbReference type="Proteomes" id="UP000594638">
    <property type="component" value="Unassembled WGS sequence"/>
</dbReference>
<sequence length="109" mass="11936">MIRSIPVLAKDKDKVKEVVNALSQRWTSIKKKQKRLDGTSDVISYSVPHMVLFIVPSIPISTVTIAQIVATHTTPINYTTLLAISITAPQVTTSLPLDHSTVVSIKIDT</sequence>
<keyword evidence="2" id="KW-1185">Reference proteome</keyword>
<dbReference type="EMBL" id="CACTIH010006085">
    <property type="protein sequence ID" value="CAA3004065.1"/>
    <property type="molecule type" value="Genomic_DNA"/>
</dbReference>
<gene>
    <name evidence="1" type="ORF">OLEA9_A028587</name>
</gene>
<evidence type="ECO:0000313" key="2">
    <source>
        <dbReference type="Proteomes" id="UP000594638"/>
    </source>
</evidence>
<protein>
    <submittedName>
        <fullName evidence="1">Uncharacterized protein</fullName>
    </submittedName>
</protein>